<feature type="compositionally biased region" description="Acidic residues" evidence="11">
    <location>
        <begin position="631"/>
        <end position="662"/>
    </location>
</feature>
<organism evidence="13 14">
    <name type="scientific">Heliornis fulica</name>
    <name type="common">sungrebe</name>
    <dbReference type="NCBI Taxonomy" id="54369"/>
    <lineage>
        <taxon>Eukaryota</taxon>
        <taxon>Metazoa</taxon>
        <taxon>Chordata</taxon>
        <taxon>Craniata</taxon>
        <taxon>Vertebrata</taxon>
        <taxon>Euteleostomi</taxon>
        <taxon>Archelosauria</taxon>
        <taxon>Archosauria</taxon>
        <taxon>Dinosauria</taxon>
        <taxon>Saurischia</taxon>
        <taxon>Theropoda</taxon>
        <taxon>Coelurosauria</taxon>
        <taxon>Aves</taxon>
        <taxon>Neognathae</taxon>
        <taxon>Neoaves</taxon>
        <taxon>Gruiformes</taxon>
        <taxon>Heliornithidae</taxon>
        <taxon>Heliornis</taxon>
    </lineage>
</organism>
<reference evidence="13 14" key="1">
    <citation type="submission" date="2019-09" db="EMBL/GenBank/DDBJ databases">
        <title>Bird 10,000 Genomes (B10K) Project - Family phase.</title>
        <authorList>
            <person name="Zhang G."/>
        </authorList>
    </citation>
    <scope>NUCLEOTIDE SEQUENCE [LARGE SCALE GENOMIC DNA]</scope>
    <source>
        <strain evidence="13">B10K-DU-001-55</strain>
        <tissue evidence="13">Muscle</tissue>
    </source>
</reference>
<dbReference type="InterPro" id="IPR005612">
    <property type="entry name" value="CCAAT-binding_factor"/>
</dbReference>
<evidence type="ECO:0000256" key="4">
    <source>
        <dbReference type="ARBA" id="ARBA00023015"/>
    </source>
</evidence>
<dbReference type="AlphaFoldDB" id="A0A7L2AUB7"/>
<evidence type="ECO:0000256" key="6">
    <source>
        <dbReference type="ARBA" id="ARBA00023163"/>
    </source>
</evidence>
<feature type="region of interest" description="Disordered" evidence="11">
    <location>
        <begin position="868"/>
        <end position="962"/>
    </location>
</feature>
<evidence type="ECO:0000256" key="3">
    <source>
        <dbReference type="ARBA" id="ARBA00022553"/>
    </source>
</evidence>
<evidence type="ECO:0000259" key="12">
    <source>
        <dbReference type="Pfam" id="PF03914"/>
    </source>
</evidence>
<proteinExistence type="inferred from homology"/>
<keyword evidence="6" id="KW-0804">Transcription</keyword>
<protein>
    <recommendedName>
        <fullName evidence="10">CCAAT/enhancer-binding protein zeta</fullName>
    </recommendedName>
    <alternativeName>
        <fullName evidence="8">CCAAT-box-binding transcription factor</fullName>
    </alternativeName>
</protein>
<dbReference type="InterPro" id="IPR040155">
    <property type="entry name" value="CEBPZ/Mak21-like"/>
</dbReference>
<dbReference type="PANTHER" id="PTHR12048">
    <property type="entry name" value="CCAAT-BINDING FACTOR-RELATED"/>
    <property type="match status" value="1"/>
</dbReference>
<feature type="compositionally biased region" description="Low complexity" evidence="11">
    <location>
        <begin position="666"/>
        <end position="675"/>
    </location>
</feature>
<evidence type="ECO:0000313" key="14">
    <source>
        <dbReference type="Proteomes" id="UP000590868"/>
    </source>
</evidence>
<dbReference type="GO" id="GO:0005634">
    <property type="term" value="C:nucleus"/>
    <property type="evidence" value="ECO:0007669"/>
    <property type="project" value="UniProtKB-SubCell"/>
</dbReference>
<feature type="compositionally biased region" description="Basic and acidic residues" evidence="11">
    <location>
        <begin position="7"/>
        <end position="16"/>
    </location>
</feature>
<feature type="compositionally biased region" description="Acidic residues" evidence="11">
    <location>
        <begin position="17"/>
        <end position="30"/>
    </location>
</feature>
<feature type="non-terminal residue" evidence="13">
    <location>
        <position position="962"/>
    </location>
</feature>
<keyword evidence="4" id="KW-0805">Transcription regulation</keyword>
<dbReference type="FunFam" id="1.25.10.10:FF:000805">
    <property type="entry name" value="Similar to transcription factor CBF/MAK21"/>
    <property type="match status" value="1"/>
</dbReference>
<evidence type="ECO:0000256" key="7">
    <source>
        <dbReference type="ARBA" id="ARBA00023242"/>
    </source>
</evidence>
<comment type="subcellular location">
    <subcellularLocation>
        <location evidence="1">Nucleus</location>
    </subcellularLocation>
</comment>
<comment type="function">
    <text evidence="9">Stimulates transcription from the HSP70 promoter.</text>
</comment>
<feature type="compositionally biased region" description="Acidic residues" evidence="11">
    <location>
        <begin position="884"/>
        <end position="920"/>
    </location>
</feature>
<keyword evidence="14" id="KW-1185">Reference proteome</keyword>
<dbReference type="SUPFAM" id="SSF48371">
    <property type="entry name" value="ARM repeat"/>
    <property type="match status" value="1"/>
</dbReference>
<keyword evidence="7" id="KW-0539">Nucleus</keyword>
<keyword evidence="3" id="KW-0597">Phosphoprotein</keyword>
<feature type="compositionally biased region" description="Basic and acidic residues" evidence="11">
    <location>
        <begin position="105"/>
        <end position="119"/>
    </location>
</feature>
<evidence type="ECO:0000256" key="9">
    <source>
        <dbReference type="ARBA" id="ARBA00058879"/>
    </source>
</evidence>
<feature type="compositionally biased region" description="Low complexity" evidence="11">
    <location>
        <begin position="144"/>
        <end position="153"/>
    </location>
</feature>
<feature type="non-terminal residue" evidence="13">
    <location>
        <position position="1"/>
    </location>
</feature>
<evidence type="ECO:0000256" key="2">
    <source>
        <dbReference type="ARBA" id="ARBA00007797"/>
    </source>
</evidence>
<evidence type="ECO:0000256" key="1">
    <source>
        <dbReference type="ARBA" id="ARBA00004123"/>
    </source>
</evidence>
<evidence type="ECO:0000313" key="13">
    <source>
        <dbReference type="EMBL" id="NXP50591.1"/>
    </source>
</evidence>
<evidence type="ECO:0000256" key="5">
    <source>
        <dbReference type="ARBA" id="ARBA00023159"/>
    </source>
</evidence>
<dbReference type="Pfam" id="PF03914">
    <property type="entry name" value="CBF"/>
    <property type="match status" value="1"/>
</dbReference>
<sequence length="962" mass="108726">AALWDFGVRDAKKDGGSEEEEEDTDGDDEGFTLEEVLHLGGTKQDYVMLCAVNEAEEVVDGGKKDAVDDLKEGELEAFVGSLGLSKYAKSCQVVEGDEEGEGSEENEKPLKKEKGKKEANPPPSQGKAERPLKEKGSGVKGGKKQQAGGAQEQLLPAKKEKTEEYFEFHARGAILIKPDHTRKWYDLDYTSEFSSEPQDQVLLTKYKALAQKLYQHETDLYKNKTDYQKGASSAWMKTVVSSGTLADRMAAMTLLIQDSAVHSIQFIENLVNLVKKKGSKNQSLMALDTLKELLLSDLLPDNRKLWSFSQRPFNNIEKMSSGNRDSRDRRLILWYFEHHLKLQVAEFVQALETLSHDSLTAAKSRALAVSHELLCNKPEQEKVLLVQLVNKLGDPQNKIATKASYLLETLLHKHPNMKGVVCSEVERLLYRSNINVKTQYYAICFLNQIVLSHEESALANKLIALYFGFFRNCIKKKNVESKMLSALLCGVNRAYPYAETGDEEVKEQMDTLFKVLHLVNFGTSVQALMLLFQVMDSQQTVSDRYYAALYKKLLDPALANCSKPSMFLNLVYKSLKADVVLRRVKAFVKRLLQVTCGQMPPFICGALYLLSELLKVKPELRLQLQDHVESDDEECFKDQEDTEEDEEKFVDADKEVEDEEQSTMENSAKTNNSASAASWVHHLNMGGRKSGASYDPMHRSPLYCGAENTSLWELKKLSEHFHPSVALFAKTILEGNHIQYSGDPLQDFTLMRFLDRFVYRNPKVHKGKENTSSVVMQPKKKQFMKDTQTLAVNSKEFRDKDESKIPVDEVFFHRFYSKFDKRRDKQKHQDDEESVEDVDDDEFERALDTFEPDSSAIDVGQDDLDFAGNIKKTKGGKKGQESSADWEDSDDEDEFNDLDDDEVSLGSMEEDFGEDMDEEGGVFMDVSGDDIGLDPNSDTPLKTVGKKGKRNKDSNFMGSLQG</sequence>
<feature type="compositionally biased region" description="Acidic residues" evidence="11">
    <location>
        <begin position="95"/>
        <end position="104"/>
    </location>
</feature>
<accession>A0A7L2AUB7</accession>
<dbReference type="Proteomes" id="UP000590868">
    <property type="component" value="Unassembled WGS sequence"/>
</dbReference>
<feature type="region of interest" description="Disordered" evidence="11">
    <location>
        <begin position="1"/>
        <end position="30"/>
    </location>
</feature>
<dbReference type="EMBL" id="VXBZ01007027">
    <property type="protein sequence ID" value="NXP50591.1"/>
    <property type="molecule type" value="Genomic_DNA"/>
</dbReference>
<evidence type="ECO:0000256" key="8">
    <source>
        <dbReference type="ARBA" id="ARBA00031941"/>
    </source>
</evidence>
<dbReference type="OrthoDB" id="28947at2759"/>
<feature type="region of interest" description="Disordered" evidence="11">
    <location>
        <begin position="631"/>
        <end position="675"/>
    </location>
</feature>
<dbReference type="PANTHER" id="PTHR12048:SF0">
    <property type="entry name" value="CCAAT_ENHANCER-BINDING PROTEIN ZETA"/>
    <property type="match status" value="1"/>
</dbReference>
<keyword evidence="5" id="KW-0010">Activator</keyword>
<feature type="domain" description="CCAAT-binding factor" evidence="12">
    <location>
        <begin position="524"/>
        <end position="729"/>
    </location>
</feature>
<evidence type="ECO:0000256" key="10">
    <source>
        <dbReference type="ARBA" id="ARBA00073389"/>
    </source>
</evidence>
<comment type="similarity">
    <text evidence="2">Belongs to the CBF/MAK21 family.</text>
</comment>
<feature type="region of interest" description="Disordered" evidence="11">
    <location>
        <begin position="94"/>
        <end position="158"/>
    </location>
</feature>
<dbReference type="InterPro" id="IPR016024">
    <property type="entry name" value="ARM-type_fold"/>
</dbReference>
<comment type="caution">
    <text evidence="13">The sequence shown here is derived from an EMBL/GenBank/DDBJ whole genome shotgun (WGS) entry which is preliminary data.</text>
</comment>
<name>A0A7L2AUB7_9GRUI</name>
<feature type="compositionally biased region" description="Basic and acidic residues" evidence="11">
    <location>
        <begin position="127"/>
        <end position="137"/>
    </location>
</feature>
<evidence type="ECO:0000256" key="11">
    <source>
        <dbReference type="SAM" id="MobiDB-lite"/>
    </source>
</evidence>
<gene>
    <name evidence="13" type="primary">Cebpz</name>
    <name evidence="13" type="ORF">HELFUL_R09417</name>
</gene>